<gene>
    <name evidence="1" type="ORF">OBBRIDRAFT_840085</name>
</gene>
<accession>A0A8E2DFL7</accession>
<reference evidence="1 2" key="1">
    <citation type="submission" date="2016-07" db="EMBL/GenBank/DDBJ databases">
        <title>Draft genome of the white-rot fungus Obba rivulosa 3A-2.</title>
        <authorList>
            <consortium name="DOE Joint Genome Institute"/>
            <person name="Miettinen O."/>
            <person name="Riley R."/>
            <person name="Acob R."/>
            <person name="Barry K."/>
            <person name="Cullen D."/>
            <person name="De Vries R."/>
            <person name="Hainaut M."/>
            <person name="Hatakka A."/>
            <person name="Henrissat B."/>
            <person name="Hilden K."/>
            <person name="Kuo R."/>
            <person name="Labutti K."/>
            <person name="Lipzen A."/>
            <person name="Makela M.R."/>
            <person name="Sandor L."/>
            <person name="Spatafora J.W."/>
            <person name="Grigoriev I.V."/>
            <person name="Hibbett D.S."/>
        </authorList>
    </citation>
    <scope>NUCLEOTIDE SEQUENCE [LARGE SCALE GENOMIC DNA]</scope>
    <source>
        <strain evidence="1 2">3A-2</strain>
    </source>
</reference>
<protein>
    <recommendedName>
        <fullName evidence="3">RNase H type-1 domain-containing protein</fullName>
    </recommendedName>
</protein>
<evidence type="ECO:0000313" key="2">
    <source>
        <dbReference type="Proteomes" id="UP000250043"/>
    </source>
</evidence>
<keyword evidence="2" id="KW-1185">Reference proteome</keyword>
<organism evidence="1 2">
    <name type="scientific">Obba rivulosa</name>
    <dbReference type="NCBI Taxonomy" id="1052685"/>
    <lineage>
        <taxon>Eukaryota</taxon>
        <taxon>Fungi</taxon>
        <taxon>Dikarya</taxon>
        <taxon>Basidiomycota</taxon>
        <taxon>Agaricomycotina</taxon>
        <taxon>Agaricomycetes</taxon>
        <taxon>Polyporales</taxon>
        <taxon>Gelatoporiaceae</taxon>
        <taxon>Obba</taxon>
    </lineage>
</organism>
<dbReference type="Proteomes" id="UP000250043">
    <property type="component" value="Unassembled WGS sequence"/>
</dbReference>
<dbReference type="EMBL" id="KV722760">
    <property type="protein sequence ID" value="OCH83934.1"/>
    <property type="molecule type" value="Genomic_DNA"/>
</dbReference>
<dbReference type="AlphaFoldDB" id="A0A8E2DFL7"/>
<name>A0A8E2DFL7_9APHY</name>
<dbReference type="OrthoDB" id="2731295at2759"/>
<sequence length="210" mass="23899">MNYLACQGFCALRDFLRRSPAHTIHIHWCTPYIGVIHNEFVDTSAREALKLAPPDIVSLSAARSRVVECMRCAWRAQAEHTSYCGNHLALPREYHSQMFARFTRVVTGHALIAFTGTQWSLSTIFCGSLESLDPFADVLWFLRMNQLVVTFEFADYQQKAQEELDRGVEDGSFCNLLHHHQQRARVWNEAPPGQREAALAAFDAEQGRDS</sequence>
<evidence type="ECO:0000313" key="1">
    <source>
        <dbReference type="EMBL" id="OCH83934.1"/>
    </source>
</evidence>
<evidence type="ECO:0008006" key="3">
    <source>
        <dbReference type="Google" id="ProtNLM"/>
    </source>
</evidence>
<proteinExistence type="predicted"/>